<dbReference type="InterPro" id="IPR003660">
    <property type="entry name" value="HAMP_dom"/>
</dbReference>
<evidence type="ECO:0000256" key="3">
    <source>
        <dbReference type="ARBA" id="ARBA00012438"/>
    </source>
</evidence>
<dbReference type="CDD" id="cd00075">
    <property type="entry name" value="HATPase"/>
    <property type="match status" value="1"/>
</dbReference>
<evidence type="ECO:0000259" key="15">
    <source>
        <dbReference type="PROSITE" id="PS50109"/>
    </source>
</evidence>
<dbReference type="SUPFAM" id="SSF47384">
    <property type="entry name" value="Homodimeric domain of signal transducing histidine kinase"/>
    <property type="match status" value="1"/>
</dbReference>
<evidence type="ECO:0000256" key="11">
    <source>
        <dbReference type="ARBA" id="ARBA00022989"/>
    </source>
</evidence>
<feature type="domain" description="HAMP" evidence="16">
    <location>
        <begin position="175"/>
        <end position="228"/>
    </location>
</feature>
<dbReference type="InterPro" id="IPR004358">
    <property type="entry name" value="Sig_transdc_His_kin-like_C"/>
</dbReference>
<dbReference type="PANTHER" id="PTHR45528:SF1">
    <property type="entry name" value="SENSOR HISTIDINE KINASE CPXA"/>
    <property type="match status" value="1"/>
</dbReference>
<evidence type="ECO:0000256" key="5">
    <source>
        <dbReference type="ARBA" id="ARBA00022553"/>
    </source>
</evidence>
<dbReference type="SMART" id="SM00387">
    <property type="entry name" value="HATPase_c"/>
    <property type="match status" value="1"/>
</dbReference>
<evidence type="ECO:0000256" key="9">
    <source>
        <dbReference type="ARBA" id="ARBA00022777"/>
    </source>
</evidence>
<protein>
    <recommendedName>
        <fullName evidence="3">histidine kinase</fullName>
        <ecNumber evidence="3">2.7.13.3</ecNumber>
    </recommendedName>
</protein>
<dbReference type="Gene3D" id="6.10.340.10">
    <property type="match status" value="1"/>
</dbReference>
<dbReference type="Gene3D" id="1.10.287.130">
    <property type="match status" value="1"/>
</dbReference>
<keyword evidence="7 14" id="KW-0812">Transmembrane</keyword>
<keyword evidence="8" id="KW-0547">Nucleotide-binding</keyword>
<comment type="subcellular location">
    <subcellularLocation>
        <location evidence="2">Cell membrane</location>
        <topology evidence="2">Multi-pass membrane protein</topology>
    </subcellularLocation>
</comment>
<gene>
    <name evidence="17" type="ORF">GS398_08510</name>
</gene>
<feature type="transmembrane region" description="Helical" evidence="14">
    <location>
        <begin position="7"/>
        <end position="30"/>
    </location>
</feature>
<dbReference type="InterPro" id="IPR003594">
    <property type="entry name" value="HATPase_dom"/>
</dbReference>
<keyword evidence="6" id="KW-0808">Transferase</keyword>
<dbReference type="InterPro" id="IPR036097">
    <property type="entry name" value="HisK_dim/P_sf"/>
</dbReference>
<keyword evidence="13 14" id="KW-0472">Membrane</keyword>
<evidence type="ECO:0000256" key="10">
    <source>
        <dbReference type="ARBA" id="ARBA00022840"/>
    </source>
</evidence>
<feature type="transmembrane region" description="Helical" evidence="14">
    <location>
        <begin position="154"/>
        <end position="176"/>
    </location>
</feature>
<dbReference type="PANTHER" id="PTHR45528">
    <property type="entry name" value="SENSOR HISTIDINE KINASE CPXA"/>
    <property type="match status" value="1"/>
</dbReference>
<dbReference type="SUPFAM" id="SSF158472">
    <property type="entry name" value="HAMP domain-like"/>
    <property type="match status" value="1"/>
</dbReference>
<evidence type="ECO:0000256" key="14">
    <source>
        <dbReference type="SAM" id="Phobius"/>
    </source>
</evidence>
<keyword evidence="5" id="KW-0597">Phosphoprotein</keyword>
<dbReference type="Pfam" id="PF00512">
    <property type="entry name" value="HisKA"/>
    <property type="match status" value="1"/>
</dbReference>
<sequence length="454" mass="51090">MKIQTKITILFFAISTAGLVLLNASIFYFVSEFNFEDFFKRLEARVKLSAQINISPDEKSAAYQEVRNRYLEKLDDEQDFVVRIDSGGRYVFKRPVNLPEKFYREVIRNGKARYDSGNRFYAGGFFNTENGRYIVIVTASDPYGFKELAQLRKVLLISFVISILVTYVAGAVFSHYTMKPFRGIIKSVKNISANNLHSRLEEVKGRDEIAELIYTFNNMLTRLETSFETQNNFVSNASHELRTPLAIITSEAELLLTEDKLPAKTSETVKTILSEAGKLEHILKSLLGLAQSGFDGKKQNWQKVRADELILTVIASVKEIDPESKLRPDLSGLPADETMLITEGNVNLLQLALSNIVLNACKYSANQEVTIRLTIGGERISISVTDKGIGIPEQEQQHIFEPFFRASNTVEFEGFGIGLPLALNIIRLHKGSIGIRSEENVGTEMQILLPISRN</sequence>
<dbReference type="InterPro" id="IPR050398">
    <property type="entry name" value="HssS/ArlS-like"/>
</dbReference>
<dbReference type="Pfam" id="PF00672">
    <property type="entry name" value="HAMP"/>
    <property type="match status" value="1"/>
</dbReference>
<feature type="domain" description="Histidine kinase" evidence="15">
    <location>
        <begin position="236"/>
        <end position="453"/>
    </location>
</feature>
<keyword evidence="18" id="KW-1185">Reference proteome</keyword>
<dbReference type="GO" id="GO:0005886">
    <property type="term" value="C:plasma membrane"/>
    <property type="evidence" value="ECO:0007669"/>
    <property type="project" value="UniProtKB-SubCell"/>
</dbReference>
<dbReference type="Gene3D" id="3.30.565.10">
    <property type="entry name" value="Histidine kinase-like ATPase, C-terminal domain"/>
    <property type="match status" value="1"/>
</dbReference>
<evidence type="ECO:0000256" key="13">
    <source>
        <dbReference type="ARBA" id="ARBA00023136"/>
    </source>
</evidence>
<keyword evidence="9" id="KW-0418">Kinase</keyword>
<evidence type="ECO:0000256" key="2">
    <source>
        <dbReference type="ARBA" id="ARBA00004651"/>
    </source>
</evidence>
<dbReference type="PROSITE" id="PS50109">
    <property type="entry name" value="HIS_KIN"/>
    <property type="match status" value="1"/>
</dbReference>
<dbReference type="GO" id="GO:0000155">
    <property type="term" value="F:phosphorelay sensor kinase activity"/>
    <property type="evidence" value="ECO:0007669"/>
    <property type="project" value="InterPro"/>
</dbReference>
<evidence type="ECO:0000313" key="17">
    <source>
        <dbReference type="EMBL" id="MXV15342.1"/>
    </source>
</evidence>
<organism evidence="17 18">
    <name type="scientific">Hufsiella ginkgonis</name>
    <dbReference type="NCBI Taxonomy" id="2695274"/>
    <lineage>
        <taxon>Bacteria</taxon>
        <taxon>Pseudomonadati</taxon>
        <taxon>Bacteroidota</taxon>
        <taxon>Sphingobacteriia</taxon>
        <taxon>Sphingobacteriales</taxon>
        <taxon>Sphingobacteriaceae</taxon>
        <taxon>Hufsiella</taxon>
    </lineage>
</organism>
<evidence type="ECO:0000256" key="7">
    <source>
        <dbReference type="ARBA" id="ARBA00022692"/>
    </source>
</evidence>
<dbReference type="EMBL" id="WVHS01000002">
    <property type="protein sequence ID" value="MXV15342.1"/>
    <property type="molecule type" value="Genomic_DNA"/>
</dbReference>
<dbReference type="InterPro" id="IPR005467">
    <property type="entry name" value="His_kinase_dom"/>
</dbReference>
<dbReference type="CDD" id="cd06225">
    <property type="entry name" value="HAMP"/>
    <property type="match status" value="1"/>
</dbReference>
<dbReference type="PRINTS" id="PR00344">
    <property type="entry name" value="BCTRLSENSOR"/>
</dbReference>
<evidence type="ECO:0000256" key="4">
    <source>
        <dbReference type="ARBA" id="ARBA00022475"/>
    </source>
</evidence>
<proteinExistence type="predicted"/>
<evidence type="ECO:0000256" key="8">
    <source>
        <dbReference type="ARBA" id="ARBA00022741"/>
    </source>
</evidence>
<dbReference type="SUPFAM" id="SSF55874">
    <property type="entry name" value="ATPase domain of HSP90 chaperone/DNA topoisomerase II/histidine kinase"/>
    <property type="match status" value="1"/>
</dbReference>
<evidence type="ECO:0000256" key="1">
    <source>
        <dbReference type="ARBA" id="ARBA00000085"/>
    </source>
</evidence>
<dbReference type="Proteomes" id="UP000451233">
    <property type="component" value="Unassembled WGS sequence"/>
</dbReference>
<dbReference type="PROSITE" id="PS50885">
    <property type="entry name" value="HAMP"/>
    <property type="match status" value="1"/>
</dbReference>
<dbReference type="SMART" id="SM00304">
    <property type="entry name" value="HAMP"/>
    <property type="match status" value="1"/>
</dbReference>
<reference evidence="17 18" key="1">
    <citation type="submission" date="2019-11" db="EMBL/GenBank/DDBJ databases">
        <title>Pedobacter sp. HMF7056 Genome sequencing and assembly.</title>
        <authorList>
            <person name="Kang H."/>
            <person name="Kim H."/>
            <person name="Joh K."/>
        </authorList>
    </citation>
    <scope>NUCLEOTIDE SEQUENCE [LARGE SCALE GENOMIC DNA]</scope>
    <source>
        <strain evidence="17 18">HMF7056</strain>
    </source>
</reference>
<name>A0A7K1XWG6_9SPHI</name>
<dbReference type="GO" id="GO:0005524">
    <property type="term" value="F:ATP binding"/>
    <property type="evidence" value="ECO:0007669"/>
    <property type="project" value="UniProtKB-KW"/>
</dbReference>
<dbReference type="AlphaFoldDB" id="A0A7K1XWG6"/>
<evidence type="ECO:0000256" key="12">
    <source>
        <dbReference type="ARBA" id="ARBA00023012"/>
    </source>
</evidence>
<comment type="catalytic activity">
    <reaction evidence="1">
        <text>ATP + protein L-histidine = ADP + protein N-phospho-L-histidine.</text>
        <dbReference type="EC" id="2.7.13.3"/>
    </reaction>
</comment>
<dbReference type="SMART" id="SM00388">
    <property type="entry name" value="HisKA"/>
    <property type="match status" value="1"/>
</dbReference>
<dbReference type="RefSeq" id="WP_160906343.1">
    <property type="nucleotide sequence ID" value="NZ_WVHS01000002.1"/>
</dbReference>
<evidence type="ECO:0000256" key="6">
    <source>
        <dbReference type="ARBA" id="ARBA00022679"/>
    </source>
</evidence>
<evidence type="ECO:0000313" key="18">
    <source>
        <dbReference type="Proteomes" id="UP000451233"/>
    </source>
</evidence>
<dbReference type="EC" id="2.7.13.3" evidence="3"/>
<dbReference type="InterPro" id="IPR003661">
    <property type="entry name" value="HisK_dim/P_dom"/>
</dbReference>
<accession>A0A7K1XWG6</accession>
<dbReference type="Pfam" id="PF02518">
    <property type="entry name" value="HATPase_c"/>
    <property type="match status" value="1"/>
</dbReference>
<evidence type="ECO:0000259" key="16">
    <source>
        <dbReference type="PROSITE" id="PS50885"/>
    </source>
</evidence>
<keyword evidence="12" id="KW-0902">Two-component regulatory system</keyword>
<dbReference type="InterPro" id="IPR036890">
    <property type="entry name" value="HATPase_C_sf"/>
</dbReference>
<comment type="caution">
    <text evidence="17">The sequence shown here is derived from an EMBL/GenBank/DDBJ whole genome shotgun (WGS) entry which is preliminary data.</text>
</comment>
<keyword evidence="11 14" id="KW-1133">Transmembrane helix</keyword>
<keyword evidence="4" id="KW-1003">Cell membrane</keyword>
<keyword evidence="10" id="KW-0067">ATP-binding</keyword>
<dbReference type="CDD" id="cd00082">
    <property type="entry name" value="HisKA"/>
    <property type="match status" value="1"/>
</dbReference>